<feature type="signal peptide" evidence="1">
    <location>
        <begin position="1"/>
        <end position="19"/>
    </location>
</feature>
<evidence type="ECO:0000313" key="3">
    <source>
        <dbReference type="Proteomes" id="UP001161422"/>
    </source>
</evidence>
<dbReference type="RefSeq" id="WP_095505834.1">
    <property type="nucleotide sequence ID" value="NZ_BSNC01000001.1"/>
</dbReference>
<dbReference type="EMBL" id="BSNC01000001">
    <property type="protein sequence ID" value="GLP95146.1"/>
    <property type="molecule type" value="Genomic_DNA"/>
</dbReference>
<evidence type="ECO:0008006" key="4">
    <source>
        <dbReference type="Google" id="ProtNLM"/>
    </source>
</evidence>
<gene>
    <name evidence="2" type="ORF">GCM10007895_04520</name>
</gene>
<evidence type="ECO:0000313" key="2">
    <source>
        <dbReference type="EMBL" id="GLP95146.1"/>
    </source>
</evidence>
<dbReference type="NCBIfam" id="NF041518">
    <property type="entry name" value="choice_anch_Q"/>
    <property type="match status" value="1"/>
</dbReference>
<reference evidence="2" key="1">
    <citation type="journal article" date="2014" name="Int. J. Syst. Evol. Microbiol.">
        <title>Complete genome sequence of Corynebacterium casei LMG S-19264T (=DSM 44701T), isolated from a smear-ripened cheese.</title>
        <authorList>
            <consortium name="US DOE Joint Genome Institute (JGI-PGF)"/>
            <person name="Walter F."/>
            <person name="Albersmeier A."/>
            <person name="Kalinowski J."/>
            <person name="Ruckert C."/>
        </authorList>
    </citation>
    <scope>NUCLEOTIDE SEQUENCE</scope>
    <source>
        <strain evidence="2">NBRC 101628</strain>
    </source>
</reference>
<comment type="caution">
    <text evidence="2">The sequence shown here is derived from an EMBL/GenBank/DDBJ whole genome shotgun (WGS) entry which is preliminary data.</text>
</comment>
<organism evidence="2 3">
    <name type="scientific">Paraferrimonas sedimenticola</name>
    <dbReference type="NCBI Taxonomy" id="375674"/>
    <lineage>
        <taxon>Bacteria</taxon>
        <taxon>Pseudomonadati</taxon>
        <taxon>Pseudomonadota</taxon>
        <taxon>Gammaproteobacteria</taxon>
        <taxon>Alteromonadales</taxon>
        <taxon>Ferrimonadaceae</taxon>
        <taxon>Paraferrimonas</taxon>
    </lineage>
</organism>
<dbReference type="InterPro" id="IPR012334">
    <property type="entry name" value="Pectin_lyas_fold"/>
</dbReference>
<feature type="chain" id="PRO_5041449936" description="Pectate lyase C" evidence="1">
    <location>
        <begin position="20"/>
        <end position="987"/>
    </location>
</feature>
<evidence type="ECO:0000256" key="1">
    <source>
        <dbReference type="SAM" id="SignalP"/>
    </source>
</evidence>
<dbReference type="SUPFAM" id="SSF51126">
    <property type="entry name" value="Pectin lyase-like"/>
    <property type="match status" value="1"/>
</dbReference>
<accession>A0AA37RT19</accession>
<dbReference type="InterPro" id="IPR059226">
    <property type="entry name" value="Choice_anch_Q_dom"/>
</dbReference>
<keyword evidence="3" id="KW-1185">Reference proteome</keyword>
<dbReference type="AlphaFoldDB" id="A0AA37RT19"/>
<proteinExistence type="predicted"/>
<reference evidence="2" key="2">
    <citation type="submission" date="2023-01" db="EMBL/GenBank/DDBJ databases">
        <title>Draft genome sequence of Paraferrimonas sedimenticola strain NBRC 101628.</title>
        <authorList>
            <person name="Sun Q."/>
            <person name="Mori K."/>
        </authorList>
    </citation>
    <scope>NUCLEOTIDE SEQUENCE</scope>
    <source>
        <strain evidence="2">NBRC 101628</strain>
    </source>
</reference>
<name>A0AA37RT19_9GAMM</name>
<keyword evidence="1" id="KW-0732">Signal</keyword>
<dbReference type="InterPro" id="IPR011050">
    <property type="entry name" value="Pectin_lyase_fold/virulence"/>
</dbReference>
<dbReference type="Proteomes" id="UP001161422">
    <property type="component" value="Unassembled WGS sequence"/>
</dbReference>
<dbReference type="PROSITE" id="PS51257">
    <property type="entry name" value="PROKAR_LIPOPROTEIN"/>
    <property type="match status" value="1"/>
</dbReference>
<protein>
    <recommendedName>
        <fullName evidence="4">Pectate lyase C</fullName>
    </recommendedName>
</protein>
<sequence>MFKKLLIASTLSLSITACGGGGDGGSSNGSNPDPGLQDPLHQFMDAKASYVGETSQAAIGRESTSAFMSHFLMFVSDLLPSSYSDQGIDTQEQCSVGGSVEVFDTSKDEEKDVDFSRCDDGQVVVDGKATIRANRFDAFGVPVETTLIYRDVSFQASGEVFTLRGTLKEETLDANCNSVQSDADLLFTHQSSNQQLLYSNFGVKNTAYYPVGCALEKSGILASGRIYDSQFGYIDFETIEAFRLKHYYLNADKRGKLLLKGREGSQATWAIKSYKYHDSPTTKYEVFHEFSLKGSSEPLNDIQIIFPLDIATDDLITSFIDSDSDGLTDEWEKLYGLNPFDPSDAKLDLDGDGFTNLEEYLSLSSPTDLDDKPFVTDFAVELEHSALNQGSDIPLTVTIAHDSEQDFVLDTIALTMTAQSPITFVGQGRDGCTEENKCVLSADGRAMTITIDLFRTRGGGESSFLFWLAADSKIIDSLKGEVEVSVSLMSPRTYDPDLSNNSDSIEVTRNELNVEYWKSSKYRSGAVLAIGNTSEFELSMIQTEEYSEYLRAYVLDQLPEAYVEVIAPEFIQLSDFVCETSQQDSECVESTKAYFANTQEKASLDFGFTMTGLAEGRDFIRFLVKSDLYGERVFKEYLLPVVVGKPTTVIQDLIDTAAANDTIVVEPGIYAGPIDATQKTVHLTSKDGRENTFLYGIGGLYDNLDKVYLDLGSSISDLTLAALDVHVGNGGGAFNDNKLVSKDYALSNVEFNVLGDFNLSGNIIDATEVDISLNDKLLNPLSITARCVSLYAFTPDGMTYPDFTVANNLYIGSYRWTLEDITAVPQSCYFLPLVAGKVRVENNTFSGLGSVLWFTSPSSGGQKHQIEFVNNIVTDTRFVVGNIHYDQHDVSELLSLKLEANIIHNAQGLYNSSDTPNFVKSIEEIGTILEDPLLAEDYSLTSESPAIDAGVSGTLLRDINSRARPIDGNNDGVAQVDIGAFEYKPEI</sequence>
<dbReference type="Gene3D" id="2.160.20.10">
    <property type="entry name" value="Single-stranded right-handed beta-helix, Pectin lyase-like"/>
    <property type="match status" value="1"/>
</dbReference>